<evidence type="ECO:0000313" key="6">
    <source>
        <dbReference type="Proteomes" id="UP000663852"/>
    </source>
</evidence>
<dbReference type="InterPro" id="IPR012878">
    <property type="entry name" value="Beta-AFase-like_GH127_cat"/>
</dbReference>
<comment type="caution">
    <text evidence="4">The sequence shown here is derived from an EMBL/GenBank/DDBJ whole genome shotgun (WGS) entry which is preliminary data.</text>
</comment>
<gene>
    <name evidence="4" type="ORF">EDS130_LOCUS44574</name>
    <name evidence="3" type="ORF">XAT740_LOCUS28437</name>
</gene>
<feature type="domain" description="Non-reducing end beta-L-arabinofuranosidase-like GH127 catalytic" evidence="1">
    <location>
        <begin position="87"/>
        <end position="394"/>
    </location>
</feature>
<sequence length="653" mass="74669">MSIQVVQRVQIPSGAASTTYYIQNRAPLQPVPFQKLPPGAVKANGWLLGQLKLQINGLNGKLYEISDYLNYDNCGWIDPTKTAWEEMPYWLRGFAELGFVTGDPDVLAITKRWMDGVLSTQQPDGWFGPNYMRTSLDGVPDLWPAMLFSNMFRSLYEYTNDARVIPFLLKWFQFVAKAPDDSFNRGWGATRWAEDLANIIWLYNRTTDSDWLLDLMNRIHKITVDWVYTTPTLHNVNFAQGFREPAFYSLVVNPPNPALVQVTYDRYQELVYQFGQFPGGGVAGDEGCRYGYTDPRQGLETCGFAEFMHSFQMLMRVTGDGYWIDRCETIGFNSFPAAFDPFVARGTHYITCVNSIQLDDQTKSAFADNWFPLLAYKPGVHQYRCCPHNYGIGWPYYTEEAWLATYDGGLCASLYVPCQVTAFVGVNTETPITIIEETNYPFDENIQFHLQLSTPTQFKLYLRIPDWCNKPPTVTINGRIVFNQKTPDNGSFIIINRVWTNDDIVKLTLPLELTTKTWKNNKNSVSIHYGPLAFSLAINEQYNRIGGTNEWPEYEVIAKSNWNYGLLLSSSNEWKIKRKTRKNNSENIFTQENIPLNIEARARRIPEWIADQENVVGILPQSPVQSKETDESVTLIPMGAARLRITAFPTIAQ</sequence>
<dbReference type="Pfam" id="PF07944">
    <property type="entry name" value="Beta-AFase-like_GH127_cat"/>
    <property type="match status" value="1"/>
</dbReference>
<evidence type="ECO:0000313" key="3">
    <source>
        <dbReference type="EMBL" id="CAF1292913.1"/>
    </source>
</evidence>
<feature type="domain" description="Non-reducing end beta-L-arabinofuranosidase-like GH127 middle" evidence="2">
    <location>
        <begin position="411"/>
        <end position="511"/>
    </location>
</feature>
<dbReference type="InterPro" id="IPR008928">
    <property type="entry name" value="6-hairpin_glycosidase_sf"/>
</dbReference>
<dbReference type="Proteomes" id="UP000663828">
    <property type="component" value="Unassembled WGS sequence"/>
</dbReference>
<dbReference type="Proteomes" id="UP000663852">
    <property type="component" value="Unassembled WGS sequence"/>
</dbReference>
<organism evidence="4 6">
    <name type="scientific">Adineta ricciae</name>
    <name type="common">Rotifer</name>
    <dbReference type="NCBI Taxonomy" id="249248"/>
    <lineage>
        <taxon>Eukaryota</taxon>
        <taxon>Metazoa</taxon>
        <taxon>Spiralia</taxon>
        <taxon>Gnathifera</taxon>
        <taxon>Rotifera</taxon>
        <taxon>Eurotatoria</taxon>
        <taxon>Bdelloidea</taxon>
        <taxon>Adinetida</taxon>
        <taxon>Adinetidae</taxon>
        <taxon>Adineta</taxon>
    </lineage>
</organism>
<reference evidence="4" key="1">
    <citation type="submission" date="2021-02" db="EMBL/GenBank/DDBJ databases">
        <authorList>
            <person name="Nowell W R."/>
        </authorList>
    </citation>
    <scope>NUCLEOTIDE SEQUENCE</scope>
</reference>
<name>A0A815V7I5_ADIRI</name>
<dbReference type="PANTHER" id="PTHR31151:SF0">
    <property type="entry name" value="PROLINE-TRNA LIGASE (DUF1680)"/>
    <property type="match status" value="1"/>
</dbReference>
<protein>
    <recommendedName>
        <fullName evidence="7">Transcriptional initiation protein Tat</fullName>
    </recommendedName>
</protein>
<evidence type="ECO:0008006" key="7">
    <source>
        <dbReference type="Google" id="ProtNLM"/>
    </source>
</evidence>
<dbReference type="OrthoDB" id="5358475at2759"/>
<dbReference type="EMBL" id="CAJNOJ010000881">
    <property type="protein sequence ID" value="CAF1531044.1"/>
    <property type="molecule type" value="Genomic_DNA"/>
</dbReference>
<evidence type="ECO:0000313" key="5">
    <source>
        <dbReference type="Proteomes" id="UP000663828"/>
    </source>
</evidence>
<dbReference type="InterPro" id="IPR049046">
    <property type="entry name" value="Beta-AFase-like_GH127_middle"/>
</dbReference>
<proteinExistence type="predicted"/>
<dbReference type="SUPFAM" id="SSF48208">
    <property type="entry name" value="Six-hairpin glycosidases"/>
    <property type="match status" value="1"/>
</dbReference>
<dbReference type="Pfam" id="PF20736">
    <property type="entry name" value="Glyco_hydro127M"/>
    <property type="match status" value="1"/>
</dbReference>
<keyword evidence="5" id="KW-1185">Reference proteome</keyword>
<accession>A0A815V7I5</accession>
<dbReference type="AlphaFoldDB" id="A0A815V7I5"/>
<dbReference type="EMBL" id="CAJNOR010002427">
    <property type="protein sequence ID" value="CAF1292913.1"/>
    <property type="molecule type" value="Genomic_DNA"/>
</dbReference>
<evidence type="ECO:0000259" key="1">
    <source>
        <dbReference type="Pfam" id="PF07944"/>
    </source>
</evidence>
<evidence type="ECO:0000313" key="4">
    <source>
        <dbReference type="EMBL" id="CAF1531044.1"/>
    </source>
</evidence>
<dbReference type="PANTHER" id="PTHR31151">
    <property type="entry name" value="PROLINE-TRNA LIGASE (DUF1680)"/>
    <property type="match status" value="1"/>
</dbReference>
<evidence type="ECO:0000259" key="2">
    <source>
        <dbReference type="Pfam" id="PF20736"/>
    </source>
</evidence>
<dbReference type="GO" id="GO:0005975">
    <property type="term" value="P:carbohydrate metabolic process"/>
    <property type="evidence" value="ECO:0007669"/>
    <property type="project" value="InterPro"/>
</dbReference>